<keyword evidence="5 7" id="KW-1133">Transmembrane helix</keyword>
<protein>
    <submittedName>
        <fullName evidence="9">TRAP transporter large permease subunit</fullName>
    </submittedName>
</protein>
<evidence type="ECO:0000259" key="8">
    <source>
        <dbReference type="Pfam" id="PF06808"/>
    </source>
</evidence>
<feature type="non-terminal residue" evidence="9">
    <location>
        <position position="81"/>
    </location>
</feature>
<comment type="caution">
    <text evidence="9">The sequence shown here is derived from an EMBL/GenBank/DDBJ whole genome shotgun (WGS) entry which is preliminary data.</text>
</comment>
<feature type="non-terminal residue" evidence="9">
    <location>
        <position position="1"/>
    </location>
</feature>
<dbReference type="PANTHER" id="PTHR33362">
    <property type="entry name" value="SIALIC ACID TRAP TRANSPORTER PERMEASE PROTEIN SIAT-RELATED"/>
    <property type="match status" value="1"/>
</dbReference>
<name>A0AAJ2NUD3_ALKPS</name>
<dbReference type="InterPro" id="IPR004681">
    <property type="entry name" value="TRAP_DctM"/>
</dbReference>
<dbReference type="EMBL" id="JAWJAY010001280">
    <property type="protein sequence ID" value="MDV2888322.1"/>
    <property type="molecule type" value="Genomic_DNA"/>
</dbReference>
<feature type="transmembrane region" description="Helical" evidence="7">
    <location>
        <begin position="40"/>
        <end position="65"/>
    </location>
</feature>
<gene>
    <name evidence="9" type="ORF">RYX45_24480</name>
</gene>
<evidence type="ECO:0000256" key="2">
    <source>
        <dbReference type="ARBA" id="ARBA00022475"/>
    </source>
</evidence>
<evidence type="ECO:0000256" key="6">
    <source>
        <dbReference type="ARBA" id="ARBA00023136"/>
    </source>
</evidence>
<dbReference type="AlphaFoldDB" id="A0AAJ2NUD3"/>
<feature type="domain" description="TRAP C4-dicarboxylate transport system permease DctM subunit" evidence="8">
    <location>
        <begin position="1"/>
        <end position="81"/>
    </location>
</feature>
<dbReference type="Proteomes" id="UP001285636">
    <property type="component" value="Unassembled WGS sequence"/>
</dbReference>
<keyword evidence="3" id="KW-0997">Cell inner membrane</keyword>
<dbReference type="GO" id="GO:0005886">
    <property type="term" value="C:plasma membrane"/>
    <property type="evidence" value="ECO:0007669"/>
    <property type="project" value="UniProtKB-SubCell"/>
</dbReference>
<accession>A0AAJ2NUD3</accession>
<sequence>TAMVVFIIAGANLFGWLLTAAQIPHMLVELVSGFADNRYLVLLMFTVTFFIAGCFLNASAAITILTPLLLPIALEAGIDPI</sequence>
<feature type="transmembrane region" description="Helical" evidence="7">
    <location>
        <begin position="6"/>
        <end position="28"/>
    </location>
</feature>
<evidence type="ECO:0000256" key="4">
    <source>
        <dbReference type="ARBA" id="ARBA00022692"/>
    </source>
</evidence>
<keyword evidence="2" id="KW-1003">Cell membrane</keyword>
<evidence type="ECO:0000256" key="7">
    <source>
        <dbReference type="SAM" id="Phobius"/>
    </source>
</evidence>
<evidence type="ECO:0000256" key="3">
    <source>
        <dbReference type="ARBA" id="ARBA00022519"/>
    </source>
</evidence>
<dbReference type="InterPro" id="IPR010656">
    <property type="entry name" value="DctM"/>
</dbReference>
<keyword evidence="4 7" id="KW-0812">Transmembrane</keyword>
<reference evidence="9" key="1">
    <citation type="submission" date="2023-10" db="EMBL/GenBank/DDBJ databases">
        <title>Screening of Alkalihalophilus pseudofirmusBZ-TG-HK211 and Its Alleviation of Salt Stress on Rapeseed Growth.</title>
        <authorList>
            <person name="Zhao B."/>
            <person name="Guo T."/>
        </authorList>
    </citation>
    <scope>NUCLEOTIDE SEQUENCE</scope>
    <source>
        <strain evidence="9">BZ-TG-HK211</strain>
    </source>
</reference>
<dbReference type="PANTHER" id="PTHR33362:SF3">
    <property type="entry name" value="SIALIC ACID TRAP TRANSPORTER PERMEASE PROTEIN SIAT"/>
    <property type="match status" value="1"/>
</dbReference>
<proteinExistence type="predicted"/>
<organism evidence="9 10">
    <name type="scientific">Alkalihalophilus pseudofirmus</name>
    <name type="common">Bacillus pseudofirmus</name>
    <dbReference type="NCBI Taxonomy" id="79885"/>
    <lineage>
        <taxon>Bacteria</taxon>
        <taxon>Bacillati</taxon>
        <taxon>Bacillota</taxon>
        <taxon>Bacilli</taxon>
        <taxon>Bacillales</taxon>
        <taxon>Bacillaceae</taxon>
        <taxon>Alkalihalophilus</taxon>
    </lineage>
</organism>
<dbReference type="GO" id="GO:0022857">
    <property type="term" value="F:transmembrane transporter activity"/>
    <property type="evidence" value="ECO:0007669"/>
    <property type="project" value="TreeGrafter"/>
</dbReference>
<evidence type="ECO:0000313" key="10">
    <source>
        <dbReference type="Proteomes" id="UP001285636"/>
    </source>
</evidence>
<evidence type="ECO:0000256" key="1">
    <source>
        <dbReference type="ARBA" id="ARBA00004429"/>
    </source>
</evidence>
<dbReference type="Pfam" id="PF06808">
    <property type="entry name" value="DctM"/>
    <property type="match status" value="1"/>
</dbReference>
<dbReference type="RefSeq" id="WP_323468270.1">
    <property type="nucleotide sequence ID" value="NZ_JAWJAY010001280.1"/>
</dbReference>
<keyword evidence="6 7" id="KW-0472">Membrane</keyword>
<evidence type="ECO:0000313" key="9">
    <source>
        <dbReference type="EMBL" id="MDV2888322.1"/>
    </source>
</evidence>
<comment type="subcellular location">
    <subcellularLocation>
        <location evidence="1">Cell inner membrane</location>
        <topology evidence="1">Multi-pass membrane protein</topology>
    </subcellularLocation>
</comment>
<evidence type="ECO:0000256" key="5">
    <source>
        <dbReference type="ARBA" id="ARBA00022989"/>
    </source>
</evidence>